<accession>A0A0D2E6Z9</accession>
<evidence type="ECO:0000313" key="3">
    <source>
        <dbReference type="Proteomes" id="UP000054266"/>
    </source>
</evidence>
<dbReference type="InterPro" id="IPR001303">
    <property type="entry name" value="Aldolase_II/adducin_N"/>
</dbReference>
<gene>
    <name evidence="2" type="ORF">PV04_02380</name>
</gene>
<dbReference type="STRING" id="5601.A0A0D2E6Z9"/>
<protein>
    <recommendedName>
        <fullName evidence="1">Class II aldolase/adducin N-terminal domain-containing protein</fullName>
    </recommendedName>
</protein>
<name>A0A0D2E6Z9_9EURO</name>
<proteinExistence type="predicted"/>
<dbReference type="EMBL" id="KN846957">
    <property type="protein sequence ID" value="KIW70072.1"/>
    <property type="molecule type" value="Genomic_DNA"/>
</dbReference>
<reference evidence="2 3" key="1">
    <citation type="submission" date="2015-01" db="EMBL/GenBank/DDBJ databases">
        <title>The Genome Sequence of Capronia semiimmersa CBS27337.</title>
        <authorList>
            <consortium name="The Broad Institute Genomics Platform"/>
            <person name="Cuomo C."/>
            <person name="de Hoog S."/>
            <person name="Gorbushina A."/>
            <person name="Stielow B."/>
            <person name="Teixiera M."/>
            <person name="Abouelleil A."/>
            <person name="Chapman S.B."/>
            <person name="Priest M."/>
            <person name="Young S.K."/>
            <person name="Wortman J."/>
            <person name="Nusbaum C."/>
            <person name="Birren B."/>
        </authorList>
    </citation>
    <scope>NUCLEOTIDE SEQUENCE [LARGE SCALE GENOMIC DNA]</scope>
    <source>
        <strain evidence="2 3">CBS 27337</strain>
    </source>
</reference>
<dbReference type="Proteomes" id="UP000054266">
    <property type="component" value="Unassembled WGS sequence"/>
</dbReference>
<dbReference type="Pfam" id="PF00596">
    <property type="entry name" value="Aldolase_II"/>
    <property type="match status" value="1"/>
</dbReference>
<feature type="domain" description="Class II aldolase/adducin N-terminal" evidence="1">
    <location>
        <begin position="29"/>
        <end position="141"/>
    </location>
</feature>
<keyword evidence="3" id="KW-1185">Reference proteome</keyword>
<evidence type="ECO:0000259" key="1">
    <source>
        <dbReference type="Pfam" id="PF00596"/>
    </source>
</evidence>
<organism evidence="2 3">
    <name type="scientific">Phialophora macrospora</name>
    <dbReference type="NCBI Taxonomy" id="1851006"/>
    <lineage>
        <taxon>Eukaryota</taxon>
        <taxon>Fungi</taxon>
        <taxon>Dikarya</taxon>
        <taxon>Ascomycota</taxon>
        <taxon>Pezizomycotina</taxon>
        <taxon>Eurotiomycetes</taxon>
        <taxon>Chaetothyriomycetidae</taxon>
        <taxon>Chaetothyriales</taxon>
        <taxon>Herpotrichiellaceae</taxon>
        <taxon>Phialophora</taxon>
    </lineage>
</organism>
<dbReference type="InterPro" id="IPR036409">
    <property type="entry name" value="Aldolase_II/adducin_N_sf"/>
</dbReference>
<dbReference type="AlphaFoldDB" id="A0A0D2E6Z9"/>
<sequence>MSANMAPALVRSAADFAEYNVGDGPQKGFVERYIHSEVYKRYAGVVCVIHAHADDVLPYTVSGVPFHAMAHMAGFVGSQPAPTFDVESHDERGDAHDLLIKNTRLGAAFASFFSGAGHHGELSERTVVLMRLHGFTTWGRRRSTAQCTGYGSRQFQSRREALGSLGVGSQVSGLVYKQRKCGLEF</sequence>
<evidence type="ECO:0000313" key="2">
    <source>
        <dbReference type="EMBL" id="KIW70072.1"/>
    </source>
</evidence>
<dbReference type="HOGENOM" id="CLU_1461127_0_0_1"/>
<dbReference type="Gene3D" id="3.40.225.10">
    <property type="entry name" value="Class II aldolase/adducin N-terminal domain"/>
    <property type="match status" value="1"/>
</dbReference>
<dbReference type="SUPFAM" id="SSF53639">
    <property type="entry name" value="AraD/HMP-PK domain-like"/>
    <property type="match status" value="1"/>
</dbReference>